<reference evidence="7 8" key="1">
    <citation type="submission" date="2023-12" db="EMBL/GenBank/DDBJ databases">
        <title>Genome sequencing and assembly of bacterial species from a model synthetic community.</title>
        <authorList>
            <person name="Hogle S.L."/>
        </authorList>
    </citation>
    <scope>NUCLEOTIDE SEQUENCE [LARGE SCALE GENOMIC DNA]</scope>
    <source>
        <strain evidence="7 8">HAMBI_3031</strain>
    </source>
</reference>
<dbReference type="Proteomes" id="UP001325680">
    <property type="component" value="Chromosome"/>
</dbReference>
<dbReference type="InterPro" id="IPR039425">
    <property type="entry name" value="RNA_pol_sigma-70-like"/>
</dbReference>
<dbReference type="CDD" id="cd06171">
    <property type="entry name" value="Sigma70_r4"/>
    <property type="match status" value="1"/>
</dbReference>
<dbReference type="PANTHER" id="PTHR43133">
    <property type="entry name" value="RNA POLYMERASE ECF-TYPE SIGMA FACTO"/>
    <property type="match status" value="1"/>
</dbReference>
<evidence type="ECO:0000256" key="1">
    <source>
        <dbReference type="ARBA" id="ARBA00010641"/>
    </source>
</evidence>
<dbReference type="EMBL" id="CP139960">
    <property type="protein sequence ID" value="WQD39694.1"/>
    <property type="molecule type" value="Genomic_DNA"/>
</dbReference>
<dbReference type="RefSeq" id="WP_114789115.1">
    <property type="nucleotide sequence ID" value="NZ_CP139960.1"/>
</dbReference>
<dbReference type="InterPro" id="IPR013324">
    <property type="entry name" value="RNA_pol_sigma_r3/r4-like"/>
</dbReference>
<evidence type="ECO:0000313" key="7">
    <source>
        <dbReference type="EMBL" id="WQD39694.1"/>
    </source>
</evidence>
<dbReference type="PANTHER" id="PTHR43133:SF46">
    <property type="entry name" value="RNA POLYMERASE SIGMA-70 FACTOR ECF SUBFAMILY"/>
    <property type="match status" value="1"/>
</dbReference>
<evidence type="ECO:0000259" key="6">
    <source>
        <dbReference type="Pfam" id="PF08281"/>
    </source>
</evidence>
<dbReference type="NCBIfam" id="TIGR02937">
    <property type="entry name" value="sigma70-ECF"/>
    <property type="match status" value="1"/>
</dbReference>
<dbReference type="NCBIfam" id="TIGR02985">
    <property type="entry name" value="Sig70_bacteroi1"/>
    <property type="match status" value="1"/>
</dbReference>
<dbReference type="SUPFAM" id="SSF88659">
    <property type="entry name" value="Sigma3 and sigma4 domains of RNA polymerase sigma factors"/>
    <property type="match status" value="1"/>
</dbReference>
<dbReference type="InterPro" id="IPR013325">
    <property type="entry name" value="RNA_pol_sigma_r2"/>
</dbReference>
<feature type="domain" description="RNA polymerase sigma-70 region 2" evidence="5">
    <location>
        <begin position="31"/>
        <end position="96"/>
    </location>
</feature>
<keyword evidence="4" id="KW-0804">Transcription</keyword>
<dbReference type="InterPro" id="IPR013249">
    <property type="entry name" value="RNA_pol_sigma70_r4_t2"/>
</dbReference>
<keyword evidence="3" id="KW-0731">Sigma factor</keyword>
<dbReference type="InterPro" id="IPR007627">
    <property type="entry name" value="RNA_pol_sigma70_r2"/>
</dbReference>
<organism evidence="7 8">
    <name type="scientific">Niabella yanshanensis</name>
    <dbReference type="NCBI Taxonomy" id="577386"/>
    <lineage>
        <taxon>Bacteria</taxon>
        <taxon>Pseudomonadati</taxon>
        <taxon>Bacteroidota</taxon>
        <taxon>Chitinophagia</taxon>
        <taxon>Chitinophagales</taxon>
        <taxon>Chitinophagaceae</taxon>
        <taxon>Niabella</taxon>
    </lineage>
</organism>
<evidence type="ECO:0000256" key="3">
    <source>
        <dbReference type="ARBA" id="ARBA00023082"/>
    </source>
</evidence>
<accession>A0ABZ0WAP0</accession>
<proteinExistence type="inferred from homology"/>
<evidence type="ECO:0000259" key="5">
    <source>
        <dbReference type="Pfam" id="PF04542"/>
    </source>
</evidence>
<sequence length="193" mass="22440">MIKVANYHSSLQDEELFHLFQNGENRAFDEIYKRYKDLLTSAAERILMSRQMAEDIVQEIFLSLFNRRLKIEIQVSLKAYLMKSMKFKILNEFRSSGVRKAYNKHVDMHRGFLLSYNTGHDCELKDLTSNIELTINMLPEKCRTAFLLSRSEDLSYKDISGCMGISISTVEKHISKALRLLKNNLAVSEFSIN</sequence>
<dbReference type="SUPFAM" id="SSF88946">
    <property type="entry name" value="Sigma2 domain of RNA polymerase sigma factors"/>
    <property type="match status" value="1"/>
</dbReference>
<dbReference type="Gene3D" id="1.10.1740.10">
    <property type="match status" value="1"/>
</dbReference>
<feature type="domain" description="RNA polymerase sigma factor 70 region 4 type 2" evidence="6">
    <location>
        <begin position="131"/>
        <end position="181"/>
    </location>
</feature>
<evidence type="ECO:0000313" key="8">
    <source>
        <dbReference type="Proteomes" id="UP001325680"/>
    </source>
</evidence>
<dbReference type="Pfam" id="PF08281">
    <property type="entry name" value="Sigma70_r4_2"/>
    <property type="match status" value="1"/>
</dbReference>
<dbReference type="InterPro" id="IPR014284">
    <property type="entry name" value="RNA_pol_sigma-70_dom"/>
</dbReference>
<evidence type="ECO:0000256" key="2">
    <source>
        <dbReference type="ARBA" id="ARBA00023015"/>
    </source>
</evidence>
<protein>
    <submittedName>
        <fullName evidence="7">RNA polymerase sigma-70 factor</fullName>
    </submittedName>
</protein>
<dbReference type="InterPro" id="IPR014327">
    <property type="entry name" value="RNA_pol_sigma70_bacteroid"/>
</dbReference>
<dbReference type="InterPro" id="IPR036388">
    <property type="entry name" value="WH-like_DNA-bd_sf"/>
</dbReference>
<name>A0ABZ0WAP0_9BACT</name>
<gene>
    <name evidence="7" type="ORF">U0035_05975</name>
</gene>
<comment type="similarity">
    <text evidence="1">Belongs to the sigma-70 factor family. ECF subfamily.</text>
</comment>
<evidence type="ECO:0000256" key="4">
    <source>
        <dbReference type="ARBA" id="ARBA00023163"/>
    </source>
</evidence>
<dbReference type="Pfam" id="PF04542">
    <property type="entry name" value="Sigma70_r2"/>
    <property type="match status" value="1"/>
</dbReference>
<keyword evidence="2" id="KW-0805">Transcription regulation</keyword>
<dbReference type="Gene3D" id="1.10.10.10">
    <property type="entry name" value="Winged helix-like DNA-binding domain superfamily/Winged helix DNA-binding domain"/>
    <property type="match status" value="1"/>
</dbReference>
<keyword evidence="8" id="KW-1185">Reference proteome</keyword>